<dbReference type="Gene3D" id="2.60.120.10">
    <property type="entry name" value="Jelly Rolls"/>
    <property type="match status" value="1"/>
</dbReference>
<protein>
    <submittedName>
        <fullName evidence="1">Uncharacterized protein</fullName>
    </submittedName>
</protein>
<proteinExistence type="predicted"/>
<dbReference type="KEGG" id="smaz:LH19_26630"/>
<evidence type="ECO:0000313" key="1">
    <source>
        <dbReference type="EMBL" id="AMU92614.1"/>
    </source>
</evidence>
<sequence>MTKIMIREEESCKMMTAAEFAIERFGENFDLSKFSEEALATKMRIFHEGSDLAPQLFETQMLPNAVAAVHSHEEDEIIYILAGEMIVGNRTLKRGTSLFIAANTLYGFQSGPEGLQFLNFRPHRC</sequence>
<keyword evidence="1" id="KW-0614">Plasmid</keyword>
<accession>A0AAC9AZF9</accession>
<dbReference type="InterPro" id="IPR011051">
    <property type="entry name" value="RmlC_Cupin_sf"/>
</dbReference>
<organism evidence="1 2">
    <name type="scientific">Sphingopyxis macrogoltabida</name>
    <name type="common">Sphingomonas macrogoltabidus</name>
    <dbReference type="NCBI Taxonomy" id="33050"/>
    <lineage>
        <taxon>Bacteria</taxon>
        <taxon>Pseudomonadati</taxon>
        <taxon>Pseudomonadota</taxon>
        <taxon>Alphaproteobacteria</taxon>
        <taxon>Sphingomonadales</taxon>
        <taxon>Sphingomonadaceae</taxon>
        <taxon>Sphingopyxis</taxon>
    </lineage>
</organism>
<dbReference type="AlphaFoldDB" id="A0AAC9AZF9"/>
<reference evidence="1 2" key="2">
    <citation type="journal article" date="2016" name="Genome Announc.">
        <title>Complete Genome Sequence of Sphingopyxis macrogoltabida Strain 203N (NBRC 111659), a Polyethylene Glycol Degrader.</title>
        <authorList>
            <person name="Ohtsubo Y."/>
            <person name="Nonoyama S."/>
            <person name="Nagata Y."/>
            <person name="Numata M."/>
            <person name="Tsuchikane K."/>
            <person name="Hosoyama A."/>
            <person name="Yamazoe A."/>
            <person name="Tsuda M."/>
            <person name="Fujita N."/>
            <person name="Kawai F."/>
        </authorList>
    </citation>
    <scope>NUCLEOTIDE SEQUENCE [LARGE SCALE GENOMIC DNA]</scope>
    <source>
        <strain evidence="1 2">203N</strain>
    </source>
</reference>
<keyword evidence="2" id="KW-1185">Reference proteome</keyword>
<dbReference type="RefSeq" id="WP_062913034.1">
    <property type="nucleotide sequence ID" value="NZ_CP009430.1"/>
</dbReference>
<name>A0AAC9AZF9_SPHMC</name>
<evidence type="ECO:0000313" key="2">
    <source>
        <dbReference type="Proteomes" id="UP000076088"/>
    </source>
</evidence>
<gene>
    <name evidence="1" type="ORF">ATM17_30615</name>
</gene>
<dbReference type="EMBL" id="CP013345">
    <property type="protein sequence ID" value="AMU92614.1"/>
    <property type="molecule type" value="Genomic_DNA"/>
</dbReference>
<dbReference type="SUPFAM" id="SSF51182">
    <property type="entry name" value="RmlC-like cupins"/>
    <property type="match status" value="1"/>
</dbReference>
<dbReference type="Proteomes" id="UP000076088">
    <property type="component" value="Plasmid unnamed1"/>
</dbReference>
<geneLocation type="plasmid" evidence="1 2">
    <name>unnamed1</name>
</geneLocation>
<dbReference type="InterPro" id="IPR014710">
    <property type="entry name" value="RmlC-like_jellyroll"/>
</dbReference>
<reference evidence="2" key="1">
    <citation type="submission" date="2015-11" db="EMBL/GenBank/DDBJ databases">
        <title>Complete genome sequence of a polyethylene-glycol degrader Sphingopyxis macrogoltabida 203N (NBRC 111659).</title>
        <authorList>
            <person name="Yoshiyuki O."/>
            <person name="Shouta N."/>
            <person name="Nagata Y."/>
            <person name="Numata M."/>
            <person name="Tsuchikane K."/>
            <person name="Hosoyama A."/>
            <person name="Yamazoe A."/>
            <person name="Tsuda M."/>
            <person name="Fujita N."/>
            <person name="Kawai F."/>
        </authorList>
    </citation>
    <scope>NUCLEOTIDE SEQUENCE [LARGE SCALE GENOMIC DNA]</scope>
    <source>
        <strain evidence="2">203N</strain>
        <plasmid evidence="2">unnamed1</plasmid>
    </source>
</reference>